<dbReference type="RefSeq" id="WP_090553239.1">
    <property type="nucleotide sequence ID" value="NZ_FNFP01000002.1"/>
</dbReference>
<feature type="transmembrane region" description="Helical" evidence="3">
    <location>
        <begin position="285"/>
        <end position="306"/>
    </location>
</feature>
<name>A0A1G9D6Q7_9FIRM</name>
<organism evidence="4 5">
    <name type="scientific">Natronincola ferrireducens</name>
    <dbReference type="NCBI Taxonomy" id="393762"/>
    <lineage>
        <taxon>Bacteria</taxon>
        <taxon>Bacillati</taxon>
        <taxon>Bacillota</taxon>
        <taxon>Clostridia</taxon>
        <taxon>Peptostreptococcales</taxon>
        <taxon>Natronincolaceae</taxon>
        <taxon>Natronincola</taxon>
    </lineage>
</organism>
<dbReference type="GO" id="GO:0009847">
    <property type="term" value="P:spore germination"/>
    <property type="evidence" value="ECO:0007669"/>
    <property type="project" value="InterPro"/>
</dbReference>
<evidence type="ECO:0000256" key="1">
    <source>
        <dbReference type="ARBA" id="ARBA00005278"/>
    </source>
</evidence>
<keyword evidence="3" id="KW-0812">Transmembrane</keyword>
<feature type="transmembrane region" description="Helical" evidence="3">
    <location>
        <begin position="407"/>
        <end position="433"/>
    </location>
</feature>
<proteinExistence type="inferred from homology"/>
<dbReference type="InterPro" id="IPR004995">
    <property type="entry name" value="Spore_Ger"/>
</dbReference>
<feature type="transmembrane region" description="Helical" evidence="3">
    <location>
        <begin position="381"/>
        <end position="400"/>
    </location>
</feature>
<comment type="similarity">
    <text evidence="1">Belongs to the GerABKA family.</text>
</comment>
<dbReference type="PANTHER" id="PTHR22550:SF9">
    <property type="entry name" value="STAGE V SPORULATION PROTEIN AF"/>
    <property type="match status" value="1"/>
</dbReference>
<evidence type="ECO:0000256" key="2">
    <source>
        <dbReference type="ARBA" id="ARBA00023136"/>
    </source>
</evidence>
<dbReference type="OrthoDB" id="9772630at2"/>
<dbReference type="PANTHER" id="PTHR22550">
    <property type="entry name" value="SPORE GERMINATION PROTEIN"/>
    <property type="match status" value="1"/>
</dbReference>
<dbReference type="STRING" id="393762.SAMN05660472_01660"/>
<dbReference type="InterPro" id="IPR050768">
    <property type="entry name" value="UPF0353/GerABKA_families"/>
</dbReference>
<evidence type="ECO:0000313" key="4">
    <source>
        <dbReference type="EMBL" id="SDK59531.1"/>
    </source>
</evidence>
<gene>
    <name evidence="4" type="ORF">SAMN05660472_01660</name>
</gene>
<accession>A0A1G9D6Q7</accession>
<feature type="transmembrane region" description="Helical" evidence="3">
    <location>
        <begin position="357"/>
        <end position="375"/>
    </location>
</feature>
<dbReference type="GO" id="GO:0016020">
    <property type="term" value="C:membrane"/>
    <property type="evidence" value="ECO:0007669"/>
    <property type="project" value="InterPro"/>
</dbReference>
<dbReference type="PIRSF" id="PIRSF005690">
    <property type="entry name" value="GerBA"/>
    <property type="match status" value="1"/>
</dbReference>
<sequence>MKIAQKLKENKQIFTDNLGIGQSFDIVDREIKVANKDALMLFIDGFAKDDVMVWIMGTLQNLKKEDIAINTLEKLIKSKIAYLEVETEDEVETIQDWILSGALALLIDGEKEAIIIDVREYPIRGPEEPDLERVTRGSRDGFVETIIFNTALIRRRIRDPKLCFEITKVGTRSKSDIVIGYIKDIANKDLVEKLKNQIDEINIDALTMAEKSLQEFILGGGWNPFPKAKFTERPDVAAAHLLEGHIIIIVDTSPSVMILPVTIFHFTQHAEDYYQAPSVGTYIRWVRLLGIFFSFVLPPLWLLGVFYNQKLPEAIQFIGPKEDANIPLYIQFLILEIGLDMLRIASIHTPNTLSTSLGIIGALLLSEFAVDVGWFVPETVLYMAVAGIGMFATPSIEFSYAVRLFRLLLIILTGVGKIYGFVIGILIMLITLFSTKGYGDTKYLWPLIPFDGKALRTILFRQPIPDVSSRPAFLRTKDKHDK</sequence>
<dbReference type="EMBL" id="FNFP01000002">
    <property type="protein sequence ID" value="SDK59531.1"/>
    <property type="molecule type" value="Genomic_DNA"/>
</dbReference>
<reference evidence="4 5" key="1">
    <citation type="submission" date="2016-10" db="EMBL/GenBank/DDBJ databases">
        <authorList>
            <person name="de Groot N.N."/>
        </authorList>
    </citation>
    <scope>NUCLEOTIDE SEQUENCE [LARGE SCALE GENOMIC DNA]</scope>
    <source>
        <strain evidence="4 5">DSM 18346</strain>
    </source>
</reference>
<keyword evidence="3" id="KW-1133">Transmembrane helix</keyword>
<dbReference type="Proteomes" id="UP000198718">
    <property type="component" value="Unassembled WGS sequence"/>
</dbReference>
<keyword evidence="2 3" id="KW-0472">Membrane</keyword>
<keyword evidence="5" id="KW-1185">Reference proteome</keyword>
<dbReference type="Pfam" id="PF03323">
    <property type="entry name" value="GerA"/>
    <property type="match status" value="1"/>
</dbReference>
<evidence type="ECO:0000256" key="3">
    <source>
        <dbReference type="SAM" id="Phobius"/>
    </source>
</evidence>
<protein>
    <submittedName>
        <fullName evidence="4">Stage V sporulation protein AF</fullName>
    </submittedName>
</protein>
<dbReference type="AlphaFoldDB" id="A0A1G9D6Q7"/>
<evidence type="ECO:0000313" key="5">
    <source>
        <dbReference type="Proteomes" id="UP000198718"/>
    </source>
</evidence>